<dbReference type="STRING" id="247633.GP2143_06729"/>
<dbReference type="AlphaFoldDB" id="A0YGU9"/>
<dbReference type="PANTHER" id="PTHR45588">
    <property type="entry name" value="TPR DOMAIN-CONTAINING PROTEIN"/>
    <property type="match status" value="1"/>
</dbReference>
<accession>A0YGU9</accession>
<dbReference type="Proteomes" id="UP000004931">
    <property type="component" value="Unassembled WGS sequence"/>
</dbReference>
<dbReference type="Gene3D" id="1.25.40.10">
    <property type="entry name" value="Tetratricopeptide repeat domain"/>
    <property type="match status" value="1"/>
</dbReference>
<name>A0YGU9_9GAMM</name>
<dbReference type="EMBL" id="AAVT01000012">
    <property type="protein sequence ID" value="EAW29967.1"/>
    <property type="molecule type" value="Genomic_DNA"/>
</dbReference>
<dbReference type="SUPFAM" id="SSF48452">
    <property type="entry name" value="TPR-like"/>
    <property type="match status" value="1"/>
</dbReference>
<dbReference type="PANTHER" id="PTHR45588:SF1">
    <property type="entry name" value="WW DOMAIN-CONTAINING PROTEIN"/>
    <property type="match status" value="1"/>
</dbReference>
<reference evidence="1 2" key="1">
    <citation type="journal article" date="2010" name="J. Bacteriol.">
        <title>Genome sequence of the oligotrophic marine Gammaproteobacterium HTCC2143, isolated from the Oregon Coast.</title>
        <authorList>
            <person name="Oh H.M."/>
            <person name="Kang I."/>
            <person name="Ferriera S."/>
            <person name="Giovannoni S.J."/>
            <person name="Cho J.C."/>
        </authorList>
    </citation>
    <scope>NUCLEOTIDE SEQUENCE [LARGE SCALE GENOMIC DNA]</scope>
    <source>
        <strain evidence="1 2">HTCC2143</strain>
    </source>
</reference>
<evidence type="ECO:0000313" key="2">
    <source>
        <dbReference type="Proteomes" id="UP000004931"/>
    </source>
</evidence>
<dbReference type="InterPro" id="IPR011990">
    <property type="entry name" value="TPR-like_helical_dom_sf"/>
</dbReference>
<comment type="caution">
    <text evidence="1">The sequence shown here is derived from an EMBL/GenBank/DDBJ whole genome shotgun (WGS) entry which is preliminary data.</text>
</comment>
<dbReference type="eggNOG" id="COG0457">
    <property type="taxonomic scope" value="Bacteria"/>
</dbReference>
<keyword evidence="2" id="KW-1185">Reference proteome</keyword>
<organism evidence="1 2">
    <name type="scientific">marine gamma proteobacterium HTCC2143</name>
    <dbReference type="NCBI Taxonomy" id="247633"/>
    <lineage>
        <taxon>Bacteria</taxon>
        <taxon>Pseudomonadati</taxon>
        <taxon>Pseudomonadota</taxon>
        <taxon>Gammaproteobacteria</taxon>
        <taxon>Cellvibrionales</taxon>
        <taxon>Spongiibacteraceae</taxon>
        <taxon>BD1-7 clade</taxon>
    </lineage>
</organism>
<evidence type="ECO:0000313" key="1">
    <source>
        <dbReference type="EMBL" id="EAW29967.1"/>
    </source>
</evidence>
<proteinExistence type="predicted"/>
<protein>
    <recommendedName>
        <fullName evidence="3">TPR repeat protein</fullName>
    </recommendedName>
</protein>
<evidence type="ECO:0008006" key="3">
    <source>
        <dbReference type="Google" id="ProtNLM"/>
    </source>
</evidence>
<gene>
    <name evidence="1" type="ORF">GP2143_06729</name>
</gene>
<sequence length="597" mass="66002">MGLRGNPVVVFKIYFCFTRSDNEGPPVTNKKLIFTCSAVLVFFLVSCAPNDVDTTMAVSPVKEGLEQTKNRAVLVPGSGTYSRTISTDSNEAQQYFDQGLRFAWGFYFPESIASYQQAALFDPASPMPYWGMAHAMGPNPNSRYARMPDDPKGEGLKAITMAKERIGRATVIEKQLINALFVLYDKDSIADDDLRDRAYLTAMRELNKQYPEDPDIAALYAAAYMSIGRWDYWDSEGNPKDETQPVAQALERVIDRSIIHPGVFHLHIHLLEASMEPERALNSADSLEATIPIAGHVVHMPAHIYVRVGQFDKAIASNVRSQEVDKAFAKIWGDHPLPNIGTYPLSHKIHAGHAINFIRYAATVQGNYKVANEAGLKGQKRVLSYGKGIMGYQKTLAAPWLVNKIFGKWDQFIGQAPADSGTPYLDGIWAYSMGSALIATGDMEGAQKQLSRLRVIADSPDADQYRVGATPASAVLKLCLYGLTGEILQASGDVAGAIKAFEKGVALEDLNNYTEPPDWAQPMRHYLGAALLEAGKPVEAEAVYRRDLRWNKNNGWSLFGLKQALTMQGKTEEAEQVHKQFTAAWAHSDITLTRSRM</sequence>